<accession>A0A326RP03</accession>
<organism evidence="1 2">
    <name type="scientific">Algoriphagus aquaeductus</name>
    <dbReference type="NCBI Taxonomy" id="475299"/>
    <lineage>
        <taxon>Bacteria</taxon>
        <taxon>Pseudomonadati</taxon>
        <taxon>Bacteroidota</taxon>
        <taxon>Cytophagia</taxon>
        <taxon>Cytophagales</taxon>
        <taxon>Cyclobacteriaceae</taxon>
        <taxon>Algoriphagus</taxon>
    </lineage>
</organism>
<dbReference type="EMBL" id="QKTX01000011">
    <property type="protein sequence ID" value="PZV80857.1"/>
    <property type="molecule type" value="Genomic_DNA"/>
</dbReference>
<name>A0A326RP03_9BACT</name>
<dbReference type="Pfam" id="PF04255">
    <property type="entry name" value="DUF433"/>
    <property type="match status" value="1"/>
</dbReference>
<dbReference type="Gene3D" id="1.10.10.10">
    <property type="entry name" value="Winged helix-like DNA-binding domain superfamily/Winged helix DNA-binding domain"/>
    <property type="match status" value="1"/>
</dbReference>
<comment type="caution">
    <text evidence="1">The sequence shown here is derived from an EMBL/GenBank/DDBJ whole genome shotgun (WGS) entry which is preliminary data.</text>
</comment>
<dbReference type="OrthoDB" id="9809515at2"/>
<dbReference type="Proteomes" id="UP000248917">
    <property type="component" value="Unassembled WGS sequence"/>
</dbReference>
<dbReference type="InterPro" id="IPR036388">
    <property type="entry name" value="WH-like_DNA-bd_sf"/>
</dbReference>
<dbReference type="RefSeq" id="WP_111393648.1">
    <property type="nucleotide sequence ID" value="NZ_JBJINY010000026.1"/>
</dbReference>
<dbReference type="InterPro" id="IPR009057">
    <property type="entry name" value="Homeodomain-like_sf"/>
</dbReference>
<dbReference type="PANTHER" id="PTHR34849">
    <property type="entry name" value="SSL5025 PROTEIN"/>
    <property type="match status" value="1"/>
</dbReference>
<dbReference type="SUPFAM" id="SSF46689">
    <property type="entry name" value="Homeodomain-like"/>
    <property type="match status" value="1"/>
</dbReference>
<dbReference type="InterPro" id="IPR007367">
    <property type="entry name" value="DUF433"/>
</dbReference>
<proteinExistence type="predicted"/>
<dbReference type="PANTHER" id="PTHR34849:SF5">
    <property type="entry name" value="SSL2733 PROTEIN"/>
    <property type="match status" value="1"/>
</dbReference>
<sequence length="72" mass="8136">MNYLDYISIDPNIRFGRPCIKGTRISVSDVLGWMASGMSMEDIMADFPELTIDQLKACLAFAADREQKLKYA</sequence>
<evidence type="ECO:0000313" key="1">
    <source>
        <dbReference type="EMBL" id="PZV80857.1"/>
    </source>
</evidence>
<gene>
    <name evidence="1" type="ORF">CLV31_11123</name>
</gene>
<dbReference type="AlphaFoldDB" id="A0A326RP03"/>
<evidence type="ECO:0000313" key="2">
    <source>
        <dbReference type="Proteomes" id="UP000248917"/>
    </source>
</evidence>
<reference evidence="1 2" key="1">
    <citation type="submission" date="2018-06" db="EMBL/GenBank/DDBJ databases">
        <title>Genomic Encyclopedia of Archaeal and Bacterial Type Strains, Phase II (KMG-II): from individual species to whole genera.</title>
        <authorList>
            <person name="Goeker M."/>
        </authorList>
    </citation>
    <scope>NUCLEOTIDE SEQUENCE [LARGE SCALE GENOMIC DNA]</scope>
    <source>
        <strain evidence="1 2">T4</strain>
    </source>
</reference>
<keyword evidence="2" id="KW-1185">Reference proteome</keyword>
<protein>
    <submittedName>
        <fullName evidence="1">Uncharacterized protein (DUF433 family)</fullName>
    </submittedName>
</protein>